<keyword evidence="4" id="KW-0597">Phosphoprotein</keyword>
<feature type="domain" description="HAMP" evidence="8">
    <location>
        <begin position="203"/>
        <end position="256"/>
    </location>
</feature>
<evidence type="ECO:0000256" key="7">
    <source>
        <dbReference type="SAM" id="Phobius"/>
    </source>
</evidence>
<dbReference type="InterPro" id="IPR004358">
    <property type="entry name" value="Sig_transdc_His_kin-like_C"/>
</dbReference>
<evidence type="ECO:0000256" key="2">
    <source>
        <dbReference type="ARBA" id="ARBA00004370"/>
    </source>
</evidence>
<dbReference type="GO" id="GO:0016020">
    <property type="term" value="C:membrane"/>
    <property type="evidence" value="ECO:0007669"/>
    <property type="project" value="UniProtKB-SubCell"/>
</dbReference>
<dbReference type="CDD" id="cd06225">
    <property type="entry name" value="HAMP"/>
    <property type="match status" value="1"/>
</dbReference>
<comment type="subcellular location">
    <subcellularLocation>
        <location evidence="2">Membrane</location>
    </subcellularLocation>
</comment>
<dbReference type="PANTHER" id="PTHR34220:SF7">
    <property type="entry name" value="SENSOR HISTIDINE KINASE YPDA"/>
    <property type="match status" value="1"/>
</dbReference>
<evidence type="ECO:0000256" key="4">
    <source>
        <dbReference type="ARBA" id="ARBA00022553"/>
    </source>
</evidence>
<evidence type="ECO:0000256" key="3">
    <source>
        <dbReference type="ARBA" id="ARBA00012438"/>
    </source>
</evidence>
<dbReference type="SMART" id="SM00304">
    <property type="entry name" value="HAMP"/>
    <property type="match status" value="1"/>
</dbReference>
<organism evidence="9">
    <name type="scientific">uncultured spirochete</name>
    <dbReference type="NCBI Taxonomy" id="156406"/>
    <lineage>
        <taxon>Bacteria</taxon>
        <taxon>Pseudomonadati</taxon>
        <taxon>Spirochaetota</taxon>
        <taxon>Spirochaetia</taxon>
        <taxon>Spirochaetales</taxon>
        <taxon>environmental samples</taxon>
    </lineage>
</organism>
<evidence type="ECO:0000256" key="6">
    <source>
        <dbReference type="ARBA" id="ARBA00022777"/>
    </source>
</evidence>
<dbReference type="InterPro" id="IPR003660">
    <property type="entry name" value="HAMP_dom"/>
</dbReference>
<dbReference type="InterPro" id="IPR003594">
    <property type="entry name" value="HATPase_dom"/>
</dbReference>
<evidence type="ECO:0000313" key="9">
    <source>
        <dbReference type="EMBL" id="SLM17574.1"/>
    </source>
</evidence>
<dbReference type="InterPro" id="IPR050640">
    <property type="entry name" value="Bact_2-comp_sensor_kinase"/>
</dbReference>
<keyword evidence="7" id="KW-0472">Membrane</keyword>
<sequence>MHIPRPGIRGKILICFAVILAFFLGLTLVMQNESIKLSREYGENLSSYHLVHRFRLNLGSFHALADRYLREPLSVDVEDVYTGIASLNAQYAVLIPLEDVSIPVEFEVRATGYGLDAYLPLVSRAVGLRAGGSPDYYQAFVKATRIEGYIDVYLNRMLSALMQNGEETYAKLSRKSEILNRTVFISMILVSILAVVIIVLVAEAITAPLRRLAKEAEKLAGGDLDAGIVEAHTKDEVETLTHSFATMATSIKEMVEGLKEKAELEKLLHEEELALVSMGKALREAQFMNLQEQMKPHFLFNALNTIARSALLEHAPKTESLSLGLATLLRATIKDSGALSGLDEELTVAQAYLEFQHARFGDRLQWKIDVPSTLLSARVPRLMVQPLVENAVRHALEPKLEGGSVYIKARKRKGKLILWVLDNGIGMSRERLNEIRSNIAASLTSKTYGQGESFAGMNAEIPAIKQELGNENALLEGTGIGLANLATRFAILYGDTCRFEIQSKLDRGTLVRVIIPLGAAIE</sequence>
<comment type="catalytic activity">
    <reaction evidence="1">
        <text>ATP + protein L-histidine = ADP + protein N-phospho-L-histidine.</text>
        <dbReference type="EC" id="2.7.13.3"/>
    </reaction>
</comment>
<protein>
    <recommendedName>
        <fullName evidence="3">histidine kinase</fullName>
        <ecNumber evidence="3">2.7.13.3</ecNumber>
    </recommendedName>
</protein>
<dbReference type="PRINTS" id="PR00344">
    <property type="entry name" value="BCTRLSENSOR"/>
</dbReference>
<dbReference type="GO" id="GO:0000155">
    <property type="term" value="F:phosphorelay sensor kinase activity"/>
    <property type="evidence" value="ECO:0007669"/>
    <property type="project" value="InterPro"/>
</dbReference>
<feature type="transmembrane region" description="Helical" evidence="7">
    <location>
        <begin position="183"/>
        <end position="205"/>
    </location>
</feature>
<dbReference type="SUPFAM" id="SSF158472">
    <property type="entry name" value="HAMP domain-like"/>
    <property type="match status" value="1"/>
</dbReference>
<dbReference type="Pfam" id="PF06580">
    <property type="entry name" value="His_kinase"/>
    <property type="match status" value="1"/>
</dbReference>
<keyword evidence="7" id="KW-1133">Transmembrane helix</keyword>
<reference evidence="9" key="1">
    <citation type="submission" date="2017-02" db="EMBL/GenBank/DDBJ databases">
        <authorList>
            <person name="Regsiter A."/>
            <person name="William W."/>
        </authorList>
    </citation>
    <scope>NUCLEOTIDE SEQUENCE</scope>
    <source>
        <strain evidence="9">BdmA 4</strain>
    </source>
</reference>
<dbReference type="Pfam" id="PF02518">
    <property type="entry name" value="HATPase_c"/>
    <property type="match status" value="1"/>
</dbReference>
<evidence type="ECO:0000256" key="5">
    <source>
        <dbReference type="ARBA" id="ARBA00022679"/>
    </source>
</evidence>
<proteinExistence type="predicted"/>
<dbReference type="EMBL" id="FWDO01000004">
    <property type="protein sequence ID" value="SLM17574.1"/>
    <property type="molecule type" value="Genomic_DNA"/>
</dbReference>
<evidence type="ECO:0000259" key="8">
    <source>
        <dbReference type="PROSITE" id="PS50885"/>
    </source>
</evidence>
<keyword evidence="5" id="KW-0808">Transferase</keyword>
<dbReference type="EC" id="2.7.13.3" evidence="3"/>
<dbReference type="AlphaFoldDB" id="A0A3P3XMU2"/>
<dbReference type="SUPFAM" id="SSF55874">
    <property type="entry name" value="ATPase domain of HSP90 chaperone/DNA topoisomerase II/histidine kinase"/>
    <property type="match status" value="1"/>
</dbReference>
<feature type="transmembrane region" description="Helical" evidence="7">
    <location>
        <begin position="12"/>
        <end position="30"/>
    </location>
</feature>
<keyword evidence="7" id="KW-0812">Transmembrane</keyword>
<dbReference type="InterPro" id="IPR036890">
    <property type="entry name" value="HATPase_C_sf"/>
</dbReference>
<dbReference type="Gene3D" id="3.30.565.10">
    <property type="entry name" value="Histidine kinase-like ATPase, C-terminal domain"/>
    <property type="match status" value="1"/>
</dbReference>
<evidence type="ECO:0000256" key="1">
    <source>
        <dbReference type="ARBA" id="ARBA00000085"/>
    </source>
</evidence>
<dbReference type="PROSITE" id="PS50885">
    <property type="entry name" value="HAMP"/>
    <property type="match status" value="1"/>
</dbReference>
<dbReference type="Gene3D" id="6.10.340.10">
    <property type="match status" value="1"/>
</dbReference>
<name>A0A3P3XMU2_9SPIR</name>
<keyword evidence="6 9" id="KW-0418">Kinase</keyword>
<accession>A0A3P3XMU2</accession>
<gene>
    <name evidence="9" type="ORF">SPIRO4BDMA_40143</name>
</gene>
<dbReference type="PANTHER" id="PTHR34220">
    <property type="entry name" value="SENSOR HISTIDINE KINASE YPDA"/>
    <property type="match status" value="1"/>
</dbReference>
<dbReference type="Pfam" id="PF00672">
    <property type="entry name" value="HAMP"/>
    <property type="match status" value="1"/>
</dbReference>
<dbReference type="InterPro" id="IPR010559">
    <property type="entry name" value="Sig_transdc_His_kin_internal"/>
</dbReference>